<keyword evidence="2" id="KW-0732">Signal</keyword>
<dbReference type="EMBL" id="RXNV01000017">
    <property type="protein sequence ID" value="RTR27197.1"/>
    <property type="molecule type" value="Genomic_DNA"/>
</dbReference>
<evidence type="ECO:0000256" key="1">
    <source>
        <dbReference type="ARBA" id="ARBA00010333"/>
    </source>
</evidence>
<dbReference type="PANTHER" id="PTHR35936">
    <property type="entry name" value="MEMBRANE-BOUND LYTIC MUREIN TRANSGLYCOSYLASE F"/>
    <property type="match status" value="1"/>
</dbReference>
<protein>
    <submittedName>
        <fullName evidence="4">Transporter substrate-binding domain-containing protein</fullName>
    </submittedName>
</protein>
<dbReference type="SUPFAM" id="SSF53850">
    <property type="entry name" value="Periplasmic binding protein-like II"/>
    <property type="match status" value="1"/>
</dbReference>
<evidence type="ECO:0000259" key="3">
    <source>
        <dbReference type="SMART" id="SM00062"/>
    </source>
</evidence>
<feature type="domain" description="Solute-binding protein family 3/N-terminal" evidence="3">
    <location>
        <begin position="25"/>
        <end position="245"/>
    </location>
</feature>
<dbReference type="Pfam" id="PF00497">
    <property type="entry name" value="SBP_bac_3"/>
    <property type="match status" value="1"/>
</dbReference>
<comment type="similarity">
    <text evidence="1">Belongs to the bacterial solute-binding protein 3 family.</text>
</comment>
<evidence type="ECO:0000313" key="5">
    <source>
        <dbReference type="Proteomes" id="UP000282060"/>
    </source>
</evidence>
<dbReference type="AlphaFoldDB" id="A0A3S0I7V4"/>
<dbReference type="Proteomes" id="UP000282060">
    <property type="component" value="Unassembled WGS sequence"/>
</dbReference>
<organism evidence="4 5">
    <name type="scientific">Shewanella atlantica</name>
    <dbReference type="NCBI Taxonomy" id="271099"/>
    <lineage>
        <taxon>Bacteria</taxon>
        <taxon>Pseudomonadati</taxon>
        <taxon>Pseudomonadota</taxon>
        <taxon>Gammaproteobacteria</taxon>
        <taxon>Alteromonadales</taxon>
        <taxon>Shewanellaceae</taxon>
        <taxon>Shewanella</taxon>
    </lineage>
</organism>
<evidence type="ECO:0000256" key="2">
    <source>
        <dbReference type="ARBA" id="ARBA00022729"/>
    </source>
</evidence>
<gene>
    <name evidence="4" type="ORF">EKG39_20610</name>
</gene>
<dbReference type="SMART" id="SM00062">
    <property type="entry name" value="PBPb"/>
    <property type="match status" value="1"/>
</dbReference>
<sequence>MKKYTILFLIVCSLLSFSQIALSKPLMICIVQLERWGEVDPSTQKLVGIYPDLFREFLKRTQTKANFQLAPYSRVMRTLESGRCDLSATIPADSIKNSVQLGEEIWTIKHGLYTKPEQKFTEYGQLKGLNIGVLRGAAITPKFYSDTSFNKVTSTHYSNLLSMLARDRIQGVVADVDIINTILNSPNGQHLRFADPLILNEQSITVIMSNSSGYLAEFDRFNAALSSITDDGTLKQIVYHHLSTSPFK</sequence>
<name>A0A3S0I7V4_9GAMM</name>
<comment type="caution">
    <text evidence="4">The sequence shown here is derived from an EMBL/GenBank/DDBJ whole genome shotgun (WGS) entry which is preliminary data.</text>
</comment>
<dbReference type="PANTHER" id="PTHR35936:SF35">
    <property type="entry name" value="L-CYSTINE-BINDING PROTEIN TCYJ"/>
    <property type="match status" value="1"/>
</dbReference>
<dbReference type="RefSeq" id="WP_126507893.1">
    <property type="nucleotide sequence ID" value="NZ_RXNV01000017.1"/>
</dbReference>
<dbReference type="OrthoDB" id="5296159at2"/>
<accession>A0A3S0I7V4</accession>
<dbReference type="InterPro" id="IPR001638">
    <property type="entry name" value="Solute-binding_3/MltF_N"/>
</dbReference>
<proteinExistence type="inferred from homology"/>
<evidence type="ECO:0000313" key="4">
    <source>
        <dbReference type="EMBL" id="RTR27197.1"/>
    </source>
</evidence>
<reference evidence="4 5" key="1">
    <citation type="submission" date="2018-12" db="EMBL/GenBank/DDBJ databases">
        <authorList>
            <person name="Yu L."/>
        </authorList>
    </citation>
    <scope>NUCLEOTIDE SEQUENCE [LARGE SCALE GENOMIC DNA]</scope>
    <source>
        <strain evidence="4 5">HAW-EB5</strain>
    </source>
</reference>
<keyword evidence="5" id="KW-1185">Reference proteome</keyword>
<dbReference type="Gene3D" id="3.40.190.10">
    <property type="entry name" value="Periplasmic binding protein-like II"/>
    <property type="match status" value="2"/>
</dbReference>